<proteinExistence type="predicted"/>
<name>A0AAE1LRK7_9NEOP</name>
<keyword evidence="2" id="KW-1185">Reference proteome</keyword>
<accession>A0AAE1LRK7</accession>
<dbReference type="Proteomes" id="UP001219518">
    <property type="component" value="Unassembled WGS sequence"/>
</dbReference>
<organism evidence="1 2">
    <name type="scientific">Frankliniella fusca</name>
    <dbReference type="NCBI Taxonomy" id="407009"/>
    <lineage>
        <taxon>Eukaryota</taxon>
        <taxon>Metazoa</taxon>
        <taxon>Ecdysozoa</taxon>
        <taxon>Arthropoda</taxon>
        <taxon>Hexapoda</taxon>
        <taxon>Insecta</taxon>
        <taxon>Pterygota</taxon>
        <taxon>Neoptera</taxon>
        <taxon>Paraneoptera</taxon>
        <taxon>Thysanoptera</taxon>
        <taxon>Terebrantia</taxon>
        <taxon>Thripoidea</taxon>
        <taxon>Thripidae</taxon>
        <taxon>Frankliniella</taxon>
    </lineage>
</organism>
<comment type="caution">
    <text evidence="1">The sequence shown here is derived from an EMBL/GenBank/DDBJ whole genome shotgun (WGS) entry which is preliminary data.</text>
</comment>
<dbReference type="SUPFAM" id="SSF57903">
    <property type="entry name" value="FYVE/PHD zinc finger"/>
    <property type="match status" value="1"/>
</dbReference>
<evidence type="ECO:0000313" key="2">
    <source>
        <dbReference type="Proteomes" id="UP001219518"/>
    </source>
</evidence>
<dbReference type="InterPro" id="IPR013083">
    <property type="entry name" value="Znf_RING/FYVE/PHD"/>
</dbReference>
<reference evidence="1" key="1">
    <citation type="submission" date="2021-07" db="EMBL/GenBank/DDBJ databases">
        <authorList>
            <person name="Catto M.A."/>
            <person name="Jacobson A."/>
            <person name="Kennedy G."/>
            <person name="Labadie P."/>
            <person name="Hunt B.G."/>
            <person name="Srinivasan R."/>
        </authorList>
    </citation>
    <scope>NUCLEOTIDE SEQUENCE</scope>
    <source>
        <strain evidence="1">PL_HMW_Pooled</strain>
        <tissue evidence="1">Head</tissue>
    </source>
</reference>
<dbReference type="EMBL" id="JAHWGI010001324">
    <property type="protein sequence ID" value="KAK3928294.1"/>
    <property type="molecule type" value="Genomic_DNA"/>
</dbReference>
<dbReference type="InterPro" id="IPR011011">
    <property type="entry name" value="Znf_FYVE_PHD"/>
</dbReference>
<evidence type="ECO:0000313" key="1">
    <source>
        <dbReference type="EMBL" id="KAK3928294.1"/>
    </source>
</evidence>
<dbReference type="AlphaFoldDB" id="A0AAE1LRK7"/>
<sequence length="253" mass="27566">MEIKMRCDNKECEEWFHGKCVGQFKNKKKSRWHCPLCSGHWTGLWFKPKTGVTADNSFDRTSSIHGGRTQSLVATSPFKVTPLPEKLGVTSICSASGSTLVPKQNDLRSTVEADTSLISMSCGAISDSACNDTIVTVVASKTSTIKSPLQPPLQGIERPNKLCSTSPFKVTPFPENLAATKTSSNKSIQPPLLGHKNTLGVCSASPFKAVSMKVRPKKRSRLSLSLSVQKGEKHKRCLFLDNPPIVDICSSFL</sequence>
<protein>
    <submittedName>
        <fullName evidence="1">Inhibitor of growth protein 1</fullName>
    </submittedName>
</protein>
<gene>
    <name evidence="1" type="ORF">KUF71_000564</name>
</gene>
<reference evidence="1" key="2">
    <citation type="journal article" date="2023" name="BMC Genomics">
        <title>Pest status, molecular evolution, and epigenetic factors derived from the genome assembly of Frankliniella fusca, a thysanopteran phytovirus vector.</title>
        <authorList>
            <person name="Catto M.A."/>
            <person name="Labadie P.E."/>
            <person name="Jacobson A.L."/>
            <person name="Kennedy G.G."/>
            <person name="Srinivasan R."/>
            <person name="Hunt B.G."/>
        </authorList>
    </citation>
    <scope>NUCLEOTIDE SEQUENCE</scope>
    <source>
        <strain evidence="1">PL_HMW_Pooled</strain>
    </source>
</reference>
<dbReference type="Gene3D" id="3.30.40.10">
    <property type="entry name" value="Zinc/RING finger domain, C3HC4 (zinc finger)"/>
    <property type="match status" value="1"/>
</dbReference>